<evidence type="ECO:0000313" key="1">
    <source>
        <dbReference type="EMBL" id="EDO00560.1"/>
    </source>
</evidence>
<dbReference type="AlphaFoldDB" id="A7F9Z9"/>
<dbReference type="Proteomes" id="UP000001312">
    <property type="component" value="Unassembled WGS sequence"/>
</dbReference>
<accession>A7F9Z9</accession>
<dbReference type="HOGENOM" id="CLU_2639598_0_0_1"/>
<keyword evidence="2" id="KW-1185">Reference proteome</keyword>
<proteinExistence type="predicted"/>
<organism evidence="1 2">
    <name type="scientific">Sclerotinia sclerotiorum (strain ATCC 18683 / 1980 / Ss-1)</name>
    <name type="common">White mold</name>
    <name type="synonym">Whetzelinia sclerotiorum</name>
    <dbReference type="NCBI Taxonomy" id="665079"/>
    <lineage>
        <taxon>Eukaryota</taxon>
        <taxon>Fungi</taxon>
        <taxon>Dikarya</taxon>
        <taxon>Ascomycota</taxon>
        <taxon>Pezizomycotina</taxon>
        <taxon>Leotiomycetes</taxon>
        <taxon>Helotiales</taxon>
        <taxon>Sclerotiniaceae</taxon>
        <taxon>Sclerotinia</taxon>
    </lineage>
</organism>
<gene>
    <name evidence="1" type="ORF">SS1G_14430</name>
</gene>
<dbReference type="EMBL" id="CH476653">
    <property type="protein sequence ID" value="EDO00560.1"/>
    <property type="molecule type" value="Genomic_DNA"/>
</dbReference>
<dbReference type="RefSeq" id="XP_001584661.1">
    <property type="nucleotide sequence ID" value="XM_001584611.1"/>
</dbReference>
<evidence type="ECO:0000313" key="2">
    <source>
        <dbReference type="Proteomes" id="UP000001312"/>
    </source>
</evidence>
<reference evidence="2" key="1">
    <citation type="journal article" date="2011" name="PLoS Genet.">
        <title>Genomic analysis of the necrotrophic fungal pathogens Sclerotinia sclerotiorum and Botrytis cinerea.</title>
        <authorList>
            <person name="Amselem J."/>
            <person name="Cuomo C.A."/>
            <person name="van Kan J.A."/>
            <person name="Viaud M."/>
            <person name="Benito E.P."/>
            <person name="Couloux A."/>
            <person name="Coutinho P.M."/>
            <person name="de Vries R.P."/>
            <person name="Dyer P.S."/>
            <person name="Fillinger S."/>
            <person name="Fournier E."/>
            <person name="Gout L."/>
            <person name="Hahn M."/>
            <person name="Kohn L."/>
            <person name="Lapalu N."/>
            <person name="Plummer K.M."/>
            <person name="Pradier J.M."/>
            <person name="Quevillon E."/>
            <person name="Sharon A."/>
            <person name="Simon A."/>
            <person name="ten Have A."/>
            <person name="Tudzynski B."/>
            <person name="Tudzynski P."/>
            <person name="Wincker P."/>
            <person name="Andrew M."/>
            <person name="Anthouard V."/>
            <person name="Beever R.E."/>
            <person name="Beffa R."/>
            <person name="Benoit I."/>
            <person name="Bouzid O."/>
            <person name="Brault B."/>
            <person name="Chen Z."/>
            <person name="Choquer M."/>
            <person name="Collemare J."/>
            <person name="Cotton P."/>
            <person name="Danchin E.G."/>
            <person name="Da Silva C."/>
            <person name="Gautier A."/>
            <person name="Giraud C."/>
            <person name="Giraud T."/>
            <person name="Gonzalez C."/>
            <person name="Grossetete S."/>
            <person name="Guldener U."/>
            <person name="Henrissat B."/>
            <person name="Howlett B.J."/>
            <person name="Kodira C."/>
            <person name="Kretschmer M."/>
            <person name="Lappartient A."/>
            <person name="Leroch M."/>
            <person name="Levis C."/>
            <person name="Mauceli E."/>
            <person name="Neuveglise C."/>
            <person name="Oeser B."/>
            <person name="Pearson M."/>
            <person name="Poulain J."/>
            <person name="Poussereau N."/>
            <person name="Quesneville H."/>
            <person name="Rascle C."/>
            <person name="Schumacher J."/>
            <person name="Segurens B."/>
            <person name="Sexton A."/>
            <person name="Silva E."/>
            <person name="Sirven C."/>
            <person name="Soanes D.M."/>
            <person name="Talbot N.J."/>
            <person name="Templeton M."/>
            <person name="Yandava C."/>
            <person name="Yarden O."/>
            <person name="Zeng Q."/>
            <person name="Rollins J.A."/>
            <person name="Lebrun M.H."/>
            <person name="Dickman M."/>
        </authorList>
    </citation>
    <scope>NUCLEOTIDE SEQUENCE [LARGE SCALE GENOMIC DNA]</scope>
    <source>
        <strain evidence="2">ATCC 18683 / 1980 / Ss-1</strain>
    </source>
</reference>
<protein>
    <submittedName>
        <fullName evidence="1">Uncharacterized protein</fullName>
    </submittedName>
</protein>
<dbReference type="GeneID" id="5480736"/>
<dbReference type="InParanoid" id="A7F9Z9"/>
<dbReference type="KEGG" id="ssl:SS1G_14430"/>
<sequence>MLVHYTGNVLSASRVSGDDQICSSTELWKMKDDMKKCCGVSKSQYRKFDSIEFIHFNVRVWKGCQKVGETESLQRSV</sequence>
<name>A7F9Z9_SCLS1</name>